<comment type="caution">
    <text evidence="3">The sequence shown here is derived from an EMBL/GenBank/DDBJ whole genome shotgun (WGS) entry which is preliminary data.</text>
</comment>
<organism evidence="3 4">
    <name type="scientific">Marasmiellus scandens</name>
    <dbReference type="NCBI Taxonomy" id="2682957"/>
    <lineage>
        <taxon>Eukaryota</taxon>
        <taxon>Fungi</taxon>
        <taxon>Dikarya</taxon>
        <taxon>Basidiomycota</taxon>
        <taxon>Agaricomycotina</taxon>
        <taxon>Agaricomycetes</taxon>
        <taxon>Agaricomycetidae</taxon>
        <taxon>Agaricales</taxon>
        <taxon>Marasmiineae</taxon>
        <taxon>Omphalotaceae</taxon>
        <taxon>Marasmiellus</taxon>
    </lineage>
</organism>
<feature type="transmembrane region" description="Helical" evidence="2">
    <location>
        <begin position="73"/>
        <end position="94"/>
    </location>
</feature>
<reference evidence="3 4" key="1">
    <citation type="submission" date="2024-01" db="EMBL/GenBank/DDBJ databases">
        <title>A draft genome for the cacao thread blight pathogen Marasmiellus scandens.</title>
        <authorList>
            <person name="Baruah I.K."/>
            <person name="Leung J."/>
            <person name="Bukari Y."/>
            <person name="Amoako-Attah I."/>
            <person name="Meinhardt L.W."/>
            <person name="Bailey B.A."/>
            <person name="Cohen S.P."/>
        </authorList>
    </citation>
    <scope>NUCLEOTIDE SEQUENCE [LARGE SCALE GENOMIC DNA]</scope>
    <source>
        <strain evidence="3 4">GH-19</strain>
    </source>
</reference>
<evidence type="ECO:0000313" key="4">
    <source>
        <dbReference type="Proteomes" id="UP001498398"/>
    </source>
</evidence>
<proteinExistence type="predicted"/>
<feature type="region of interest" description="Disordered" evidence="1">
    <location>
        <begin position="130"/>
        <end position="168"/>
    </location>
</feature>
<evidence type="ECO:0000313" key="3">
    <source>
        <dbReference type="EMBL" id="KAK7440603.1"/>
    </source>
</evidence>
<feature type="compositionally biased region" description="Polar residues" evidence="1">
    <location>
        <begin position="136"/>
        <end position="147"/>
    </location>
</feature>
<feature type="region of interest" description="Disordered" evidence="1">
    <location>
        <begin position="181"/>
        <end position="235"/>
    </location>
</feature>
<sequence length="837" mass="92302">MSSPPAPSPSLLQSQQTFASTSTHTDTVTSTSTIIQQTPYANLVDSSPTPSTSSLPFPYNEASSHHLTSGTKVAIVLGFLSFACLYAFVLVYLFSSNSRIRRFRIWSQSFCLEYRRSEWTDLLNEEEIQRRETARQHSQTVTEQLRSQRPPDLFPVSDNPEDSDDSDRILIKKIIASDPRNRARVKNPDYPMPPTRTKSSSTDSSSPKNSPIKRARSSRSTKKASILTPDDNDDVVHVLEPPSLPPGLDGSCLPYPVESRLLVDTNSCHHQVEYLDVGKLQGPKLKEMCEEYLLPKSGKVGKLRCSLVAFSNDRKQWLKLLDYNKYSHLGPRHDSAFSNAPPKPGSLQAHRLKQWPTQDTAAPRLEYTWSRRKNRADPRTDEEIDETYQTALQWVSDNEGWYKDKPNNNQAIAPQSSQEQLSSGSTAAALPSLLSTLLPQSETTNLSSDLAQVLAATAMLAAHCARNLSSVVTSVDNASESLCSAPATDIIANRSSVTSFTNSGDSCNVSASSSMNVNSALRVEGPLAAGFAANRISPNEESVLSVNDSFSPFLEPLAEAAYSASSSSRVSSDVAGTSVVDDMTFLSTMSSSTGSIQSTLSAASDAPATSTISSDVPETSTISSDVPETLTISSDVPETSTISSDVETIVLASGPLTIHKQDISLPNKALFKGNNGVERLLAVWDDHLPEYDPKECSKYFVVNVGHGPGRKEVAIPLKYWRSIFHGQIWKREKGKYSDWKFVMAEYSYLGKDAFWQKYTSPSGTRLTLHHIAQCLRDDRTVSQEDLVQRIRDEIWIWPLHRSKFMEERRGTLLTQPDAIIRRYNSLVKSGSISALPN</sequence>
<keyword evidence="2" id="KW-0472">Membrane</keyword>
<keyword evidence="4" id="KW-1185">Reference proteome</keyword>
<name>A0ABR1IVU6_9AGAR</name>
<protein>
    <submittedName>
        <fullName evidence="3">Uncharacterized protein</fullName>
    </submittedName>
</protein>
<dbReference type="EMBL" id="JBANRG010000067">
    <property type="protein sequence ID" value="KAK7440603.1"/>
    <property type="molecule type" value="Genomic_DNA"/>
</dbReference>
<accession>A0ABR1IVU6</accession>
<gene>
    <name evidence="3" type="ORF">VKT23_016951</name>
</gene>
<evidence type="ECO:0000256" key="1">
    <source>
        <dbReference type="SAM" id="MobiDB-lite"/>
    </source>
</evidence>
<feature type="region of interest" description="Disordered" evidence="1">
    <location>
        <begin position="399"/>
        <end position="424"/>
    </location>
</feature>
<feature type="compositionally biased region" description="Low complexity" evidence="1">
    <location>
        <begin position="195"/>
        <end position="210"/>
    </location>
</feature>
<keyword evidence="2" id="KW-0812">Transmembrane</keyword>
<evidence type="ECO:0000256" key="2">
    <source>
        <dbReference type="SAM" id="Phobius"/>
    </source>
</evidence>
<feature type="compositionally biased region" description="Basic residues" evidence="1">
    <location>
        <begin position="211"/>
        <end position="222"/>
    </location>
</feature>
<feature type="region of interest" description="Disordered" evidence="1">
    <location>
        <begin position="334"/>
        <end position="355"/>
    </location>
</feature>
<keyword evidence="2" id="KW-1133">Transmembrane helix</keyword>
<feature type="compositionally biased region" description="Polar residues" evidence="1">
    <location>
        <begin position="407"/>
        <end position="420"/>
    </location>
</feature>
<dbReference type="Proteomes" id="UP001498398">
    <property type="component" value="Unassembled WGS sequence"/>
</dbReference>